<keyword evidence="3" id="KW-1185">Reference proteome</keyword>
<dbReference type="AlphaFoldDB" id="A0AAV7VSM4"/>
<evidence type="ECO:0000256" key="1">
    <source>
        <dbReference type="SAM" id="MobiDB-lite"/>
    </source>
</evidence>
<name>A0AAV7VSM4_PLEWA</name>
<comment type="caution">
    <text evidence="2">The sequence shown here is derived from an EMBL/GenBank/DDBJ whole genome shotgun (WGS) entry which is preliminary data.</text>
</comment>
<feature type="region of interest" description="Disordered" evidence="1">
    <location>
        <begin position="1"/>
        <end position="43"/>
    </location>
</feature>
<reference evidence="2" key="1">
    <citation type="journal article" date="2022" name="bioRxiv">
        <title>Sequencing and chromosome-scale assembly of the giantPleurodeles waltlgenome.</title>
        <authorList>
            <person name="Brown T."/>
            <person name="Elewa A."/>
            <person name="Iarovenko S."/>
            <person name="Subramanian E."/>
            <person name="Araus A.J."/>
            <person name="Petzold A."/>
            <person name="Susuki M."/>
            <person name="Suzuki K.-i.T."/>
            <person name="Hayashi T."/>
            <person name="Toyoda A."/>
            <person name="Oliveira C."/>
            <person name="Osipova E."/>
            <person name="Leigh N.D."/>
            <person name="Simon A."/>
            <person name="Yun M.H."/>
        </authorList>
    </citation>
    <scope>NUCLEOTIDE SEQUENCE</scope>
    <source>
        <strain evidence="2">20211129_DDA</strain>
        <tissue evidence="2">Liver</tissue>
    </source>
</reference>
<gene>
    <name evidence="2" type="ORF">NDU88_008249</name>
</gene>
<sequence length="73" mass="8416">VKEKRKEVSVATAAPSEEKDLAKEESTSERESKRDAKLKRKRIPSKRYSGPEWAYLATNDWSDEFVSLSLENE</sequence>
<protein>
    <submittedName>
        <fullName evidence="2">Uncharacterized protein</fullName>
    </submittedName>
</protein>
<evidence type="ECO:0000313" key="3">
    <source>
        <dbReference type="Proteomes" id="UP001066276"/>
    </source>
</evidence>
<evidence type="ECO:0000313" key="2">
    <source>
        <dbReference type="EMBL" id="KAJ1204472.1"/>
    </source>
</evidence>
<dbReference type="Proteomes" id="UP001066276">
    <property type="component" value="Chromosome 2_1"/>
</dbReference>
<organism evidence="2 3">
    <name type="scientific">Pleurodeles waltl</name>
    <name type="common">Iberian ribbed newt</name>
    <dbReference type="NCBI Taxonomy" id="8319"/>
    <lineage>
        <taxon>Eukaryota</taxon>
        <taxon>Metazoa</taxon>
        <taxon>Chordata</taxon>
        <taxon>Craniata</taxon>
        <taxon>Vertebrata</taxon>
        <taxon>Euteleostomi</taxon>
        <taxon>Amphibia</taxon>
        <taxon>Batrachia</taxon>
        <taxon>Caudata</taxon>
        <taxon>Salamandroidea</taxon>
        <taxon>Salamandridae</taxon>
        <taxon>Pleurodelinae</taxon>
        <taxon>Pleurodeles</taxon>
    </lineage>
</organism>
<feature type="non-terminal residue" evidence="2">
    <location>
        <position position="73"/>
    </location>
</feature>
<accession>A0AAV7VSM4</accession>
<feature type="compositionally biased region" description="Basic and acidic residues" evidence="1">
    <location>
        <begin position="16"/>
        <end position="35"/>
    </location>
</feature>
<proteinExistence type="predicted"/>
<dbReference type="EMBL" id="JANPWB010000003">
    <property type="protein sequence ID" value="KAJ1204472.1"/>
    <property type="molecule type" value="Genomic_DNA"/>
</dbReference>
<feature type="non-terminal residue" evidence="2">
    <location>
        <position position="1"/>
    </location>
</feature>